<sequence>MLPYSPFSLTASSRLCLQLLLFLWKFHGSGIFILQVFYLYPVIYKNSQELTDEELLERFKTDDNSDWIGILFDRYAILLLGMCMKYLKNEEDARDSVQQIFLKVLAEINKHKVQFFRAWIYQVTRNHCLMQLRQKTQVRQEEVSEKHLNNPTEQEEDKARFVEKDNMLENMQHALEQLNPEQRICVKLFYLQKLSYQDIAGQTGYTLLQVKSYIQNGKRNLKLLLSAQG</sequence>
<protein>
    <submittedName>
        <fullName evidence="9">RNA polymerase sigma-70 factor (ECF subfamily)</fullName>
    </submittedName>
</protein>
<dbReference type="AlphaFoldDB" id="A0A2P8FT42"/>
<dbReference type="InterPro" id="IPR007627">
    <property type="entry name" value="RNA_pol_sigma70_r2"/>
</dbReference>
<dbReference type="InterPro" id="IPR039425">
    <property type="entry name" value="RNA_pol_sigma-70-like"/>
</dbReference>
<evidence type="ECO:0000256" key="6">
    <source>
        <dbReference type="SAM" id="Phobius"/>
    </source>
</evidence>
<keyword evidence="6" id="KW-1133">Transmembrane helix</keyword>
<keyword evidence="3" id="KW-0731">Sigma factor</keyword>
<proteinExistence type="inferred from homology"/>
<dbReference type="SUPFAM" id="SSF88659">
    <property type="entry name" value="Sigma3 and sigma4 domains of RNA polymerase sigma factors"/>
    <property type="match status" value="1"/>
</dbReference>
<evidence type="ECO:0000256" key="2">
    <source>
        <dbReference type="ARBA" id="ARBA00023015"/>
    </source>
</evidence>
<feature type="domain" description="RNA polymerase sigma-70 region 2" evidence="7">
    <location>
        <begin position="71"/>
        <end position="136"/>
    </location>
</feature>
<dbReference type="InterPro" id="IPR014284">
    <property type="entry name" value="RNA_pol_sigma-70_dom"/>
</dbReference>
<keyword evidence="10" id="KW-1185">Reference proteome</keyword>
<dbReference type="PANTHER" id="PTHR43133">
    <property type="entry name" value="RNA POLYMERASE ECF-TYPE SIGMA FACTO"/>
    <property type="match status" value="1"/>
</dbReference>
<feature type="domain" description="RNA polymerase sigma factor 70 region 4 type 2" evidence="8">
    <location>
        <begin position="169"/>
        <end position="221"/>
    </location>
</feature>
<keyword evidence="6" id="KW-0812">Transmembrane</keyword>
<dbReference type="GO" id="GO:0016987">
    <property type="term" value="F:sigma factor activity"/>
    <property type="evidence" value="ECO:0007669"/>
    <property type="project" value="UniProtKB-KW"/>
</dbReference>
<comment type="similarity">
    <text evidence="1">Belongs to the sigma-70 factor family. ECF subfamily.</text>
</comment>
<dbReference type="GO" id="GO:0006352">
    <property type="term" value="P:DNA-templated transcription initiation"/>
    <property type="evidence" value="ECO:0007669"/>
    <property type="project" value="InterPro"/>
</dbReference>
<name>A0A2P8FT42_9BACT</name>
<evidence type="ECO:0000259" key="7">
    <source>
        <dbReference type="Pfam" id="PF04542"/>
    </source>
</evidence>
<dbReference type="Proteomes" id="UP000240978">
    <property type="component" value="Unassembled WGS sequence"/>
</dbReference>
<dbReference type="InterPro" id="IPR013324">
    <property type="entry name" value="RNA_pol_sigma_r3/r4-like"/>
</dbReference>
<keyword evidence="4" id="KW-0238">DNA-binding</keyword>
<keyword evidence="6" id="KW-0472">Membrane</keyword>
<dbReference type="InterPro" id="IPR013249">
    <property type="entry name" value="RNA_pol_sigma70_r4_t2"/>
</dbReference>
<evidence type="ECO:0000313" key="10">
    <source>
        <dbReference type="Proteomes" id="UP000240978"/>
    </source>
</evidence>
<evidence type="ECO:0000256" key="5">
    <source>
        <dbReference type="ARBA" id="ARBA00023163"/>
    </source>
</evidence>
<feature type="transmembrane region" description="Helical" evidence="6">
    <location>
        <begin position="21"/>
        <end position="40"/>
    </location>
</feature>
<organism evidence="9 10">
    <name type="scientific">Chitinophaga ginsengisoli</name>
    <dbReference type="NCBI Taxonomy" id="363837"/>
    <lineage>
        <taxon>Bacteria</taxon>
        <taxon>Pseudomonadati</taxon>
        <taxon>Bacteroidota</taxon>
        <taxon>Chitinophagia</taxon>
        <taxon>Chitinophagales</taxon>
        <taxon>Chitinophagaceae</taxon>
        <taxon>Chitinophaga</taxon>
    </lineage>
</organism>
<evidence type="ECO:0000256" key="4">
    <source>
        <dbReference type="ARBA" id="ARBA00023125"/>
    </source>
</evidence>
<dbReference type="InterPro" id="IPR036388">
    <property type="entry name" value="WH-like_DNA-bd_sf"/>
</dbReference>
<evidence type="ECO:0000256" key="3">
    <source>
        <dbReference type="ARBA" id="ARBA00023082"/>
    </source>
</evidence>
<dbReference type="SUPFAM" id="SSF88946">
    <property type="entry name" value="Sigma2 domain of RNA polymerase sigma factors"/>
    <property type="match status" value="1"/>
</dbReference>
<dbReference type="Pfam" id="PF04542">
    <property type="entry name" value="Sigma70_r2"/>
    <property type="match status" value="1"/>
</dbReference>
<comment type="caution">
    <text evidence="9">The sequence shown here is derived from an EMBL/GenBank/DDBJ whole genome shotgun (WGS) entry which is preliminary data.</text>
</comment>
<dbReference type="Pfam" id="PF08281">
    <property type="entry name" value="Sigma70_r4_2"/>
    <property type="match status" value="1"/>
</dbReference>
<dbReference type="NCBIfam" id="TIGR02937">
    <property type="entry name" value="sigma70-ECF"/>
    <property type="match status" value="1"/>
</dbReference>
<dbReference type="PANTHER" id="PTHR43133:SF8">
    <property type="entry name" value="RNA POLYMERASE SIGMA FACTOR HI_1459-RELATED"/>
    <property type="match status" value="1"/>
</dbReference>
<evidence type="ECO:0000259" key="8">
    <source>
        <dbReference type="Pfam" id="PF08281"/>
    </source>
</evidence>
<dbReference type="InterPro" id="IPR013325">
    <property type="entry name" value="RNA_pol_sigma_r2"/>
</dbReference>
<dbReference type="EMBL" id="PYGK01000014">
    <property type="protein sequence ID" value="PSL24894.1"/>
    <property type="molecule type" value="Genomic_DNA"/>
</dbReference>
<evidence type="ECO:0000313" key="9">
    <source>
        <dbReference type="EMBL" id="PSL24894.1"/>
    </source>
</evidence>
<gene>
    <name evidence="9" type="ORF">CLV42_11443</name>
</gene>
<keyword evidence="5" id="KW-0804">Transcription</keyword>
<accession>A0A2P8FT42</accession>
<keyword evidence="2" id="KW-0805">Transcription regulation</keyword>
<dbReference type="Gene3D" id="1.10.10.10">
    <property type="entry name" value="Winged helix-like DNA-binding domain superfamily/Winged helix DNA-binding domain"/>
    <property type="match status" value="1"/>
</dbReference>
<reference evidence="9 10" key="1">
    <citation type="submission" date="2018-03" db="EMBL/GenBank/DDBJ databases">
        <title>Genomic Encyclopedia of Archaeal and Bacterial Type Strains, Phase II (KMG-II): from individual species to whole genera.</title>
        <authorList>
            <person name="Goeker M."/>
        </authorList>
    </citation>
    <scope>NUCLEOTIDE SEQUENCE [LARGE SCALE GENOMIC DNA]</scope>
    <source>
        <strain evidence="9 10">DSM 18107</strain>
    </source>
</reference>
<dbReference type="Gene3D" id="1.10.1740.10">
    <property type="match status" value="1"/>
</dbReference>
<evidence type="ECO:0000256" key="1">
    <source>
        <dbReference type="ARBA" id="ARBA00010641"/>
    </source>
</evidence>
<dbReference type="GO" id="GO:0003677">
    <property type="term" value="F:DNA binding"/>
    <property type="evidence" value="ECO:0007669"/>
    <property type="project" value="UniProtKB-KW"/>
</dbReference>